<dbReference type="PANTHER" id="PTHR33841">
    <property type="entry name" value="DNA METHYLTRANSFERASE YEEA-RELATED"/>
    <property type="match status" value="1"/>
</dbReference>
<dbReference type="PRINTS" id="PR00507">
    <property type="entry name" value="N12N6MTFRASE"/>
</dbReference>
<protein>
    <recommendedName>
        <fullName evidence="1">site-specific DNA-methyltransferase (adenine-specific)</fullName>
        <ecNumber evidence="1">2.1.1.72</ecNumber>
    </recommendedName>
</protein>
<evidence type="ECO:0000256" key="3">
    <source>
        <dbReference type="ARBA" id="ARBA00022679"/>
    </source>
</evidence>
<comment type="caution">
    <text evidence="7">The sequence shown here is derived from an EMBL/GenBank/DDBJ whole genome shotgun (WGS) entry which is preliminary data.</text>
</comment>
<dbReference type="PROSITE" id="PS00092">
    <property type="entry name" value="N6_MTASE"/>
    <property type="match status" value="1"/>
</dbReference>
<evidence type="ECO:0000313" key="8">
    <source>
        <dbReference type="Proteomes" id="UP000324575"/>
    </source>
</evidence>
<dbReference type="GO" id="GO:0003676">
    <property type="term" value="F:nucleic acid binding"/>
    <property type="evidence" value="ECO:0007669"/>
    <property type="project" value="InterPro"/>
</dbReference>
<gene>
    <name evidence="7" type="ORF">EZS26_000025</name>
</gene>
<dbReference type="GO" id="GO:0006304">
    <property type="term" value="P:DNA modification"/>
    <property type="evidence" value="ECO:0007669"/>
    <property type="project" value="InterPro"/>
</dbReference>
<evidence type="ECO:0000256" key="4">
    <source>
        <dbReference type="ARBA" id="ARBA00022691"/>
    </source>
</evidence>
<feature type="domain" description="Type II methyltransferase M.TaqI-like" evidence="6">
    <location>
        <begin position="493"/>
        <end position="781"/>
    </location>
</feature>
<evidence type="ECO:0000256" key="5">
    <source>
        <dbReference type="ARBA" id="ARBA00047942"/>
    </source>
</evidence>
<dbReference type="InterPro" id="IPR011639">
    <property type="entry name" value="MethylTrfase_TaqI-like_dom"/>
</dbReference>
<dbReference type="AlphaFoldDB" id="A0A5M8P517"/>
<evidence type="ECO:0000256" key="2">
    <source>
        <dbReference type="ARBA" id="ARBA00022603"/>
    </source>
</evidence>
<dbReference type="GO" id="GO:0032259">
    <property type="term" value="P:methylation"/>
    <property type="evidence" value="ECO:0007669"/>
    <property type="project" value="UniProtKB-KW"/>
</dbReference>
<dbReference type="EC" id="2.1.1.72" evidence="1"/>
<dbReference type="PANTHER" id="PTHR33841:SF1">
    <property type="entry name" value="DNA METHYLTRANSFERASE A"/>
    <property type="match status" value="1"/>
</dbReference>
<keyword evidence="2" id="KW-0489">Methyltransferase</keyword>
<keyword evidence="4" id="KW-0949">S-adenosyl-L-methionine</keyword>
<accession>A0A5M8P517</accession>
<evidence type="ECO:0000313" key="7">
    <source>
        <dbReference type="EMBL" id="KAA6303474.1"/>
    </source>
</evidence>
<evidence type="ECO:0000256" key="1">
    <source>
        <dbReference type="ARBA" id="ARBA00011900"/>
    </source>
</evidence>
<name>A0A5M8P517_9BACT</name>
<dbReference type="Proteomes" id="UP000324575">
    <property type="component" value="Unassembled WGS sequence"/>
</dbReference>
<dbReference type="InterPro" id="IPR029063">
    <property type="entry name" value="SAM-dependent_MTases_sf"/>
</dbReference>
<organism evidence="7 8">
    <name type="scientific">Candidatus Ordinivivax streblomastigis</name>
    <dbReference type="NCBI Taxonomy" id="2540710"/>
    <lineage>
        <taxon>Bacteria</taxon>
        <taxon>Pseudomonadati</taxon>
        <taxon>Bacteroidota</taxon>
        <taxon>Bacteroidia</taxon>
        <taxon>Bacteroidales</taxon>
        <taxon>Candidatus Ordinivivax</taxon>
    </lineage>
</organism>
<dbReference type="SUPFAM" id="SSF53335">
    <property type="entry name" value="S-adenosyl-L-methionine-dependent methyltransferases"/>
    <property type="match status" value="1"/>
</dbReference>
<dbReference type="InterPro" id="IPR002052">
    <property type="entry name" value="DNA_methylase_N6_adenine_CS"/>
</dbReference>
<evidence type="ECO:0000259" key="6">
    <source>
        <dbReference type="Pfam" id="PF07669"/>
    </source>
</evidence>
<dbReference type="EMBL" id="SNRX01000001">
    <property type="protein sequence ID" value="KAA6303474.1"/>
    <property type="molecule type" value="Genomic_DNA"/>
</dbReference>
<comment type="catalytic activity">
    <reaction evidence="5">
        <text>a 2'-deoxyadenosine in DNA + S-adenosyl-L-methionine = an N(6)-methyl-2'-deoxyadenosine in DNA + S-adenosyl-L-homocysteine + H(+)</text>
        <dbReference type="Rhea" id="RHEA:15197"/>
        <dbReference type="Rhea" id="RHEA-COMP:12418"/>
        <dbReference type="Rhea" id="RHEA-COMP:12419"/>
        <dbReference type="ChEBI" id="CHEBI:15378"/>
        <dbReference type="ChEBI" id="CHEBI:57856"/>
        <dbReference type="ChEBI" id="CHEBI:59789"/>
        <dbReference type="ChEBI" id="CHEBI:90615"/>
        <dbReference type="ChEBI" id="CHEBI:90616"/>
        <dbReference type="EC" id="2.1.1.72"/>
    </reaction>
</comment>
<dbReference type="Gene3D" id="3.40.50.150">
    <property type="entry name" value="Vaccinia Virus protein VP39"/>
    <property type="match status" value="1"/>
</dbReference>
<dbReference type="GO" id="GO:0009007">
    <property type="term" value="F:site-specific DNA-methyltransferase (adenine-specific) activity"/>
    <property type="evidence" value="ECO:0007669"/>
    <property type="project" value="UniProtKB-EC"/>
</dbReference>
<sequence length="1035" mass="118955">MKELFNRTYPGVDAVLNEILVPVLGDNYETYAEDILRSHPGKAIIATSANIKAIKRIAEFDLDVPLQIFDITMTSNAQLAYSRVNIQRVVRSLMDNYSGALMFFHSEDGQGEWRISFVKKDNSQSNASSSKRYTYLVGEEHSCRTIAERFAILKNKEKTVDSLLEAFSVETMSNEFFDKYKEHYQNFVEFFTGERVVKQGGKWETIKTSQPDSQLIWIFSNDKKAARDFCKKLLGRIIFLYFIQKKGWLGATNGDYQDGDKKFVRHLFDAVETQEVFYSSWLSKLFFETLNKSRENDNFVMPDGKIVKIPFLNGGLFENDFKKDVNIIFPKKLFVDLFNFFDQYNFTIYEDDPNDHTVAVDPEMLGHIFENLLEDNKDKGAYYTPKEIVHYMCQESLIEYLATQLSIENEGIKKALSDFLKNKEFPDELKPFLNGINEALNNVKICDPAIGSGAFPMGLLQEIFSAKQMLYHFEHGTLENFPSAEIKLNIIQNSIYGVDVEKGAVDIARLRFWLSLIIDEELPKPLPNLDYKIVVGNSLVSKLDDDVIDIDWSLDVVSQGIFGVDLAREKVELLKRISEKQKSYFSPKSDKKQLSSEIRNLKIDLLINQLQLMVSTKGNEIRPVGTGKAVTKQLDSYLQTVGWKQHIQKLQNLKNKPNEPLHFFDWKLDFPEVMNPMLVENGHLNSATGFDIVIGNPPYGAKYNEIDKNFFMTKYETAKTISGVQKGSLDTFSLFIESGHRLCNKGSLAYIVPISITSSDSMTGIHNLLENNCSLIKVSSYAVRPQPVFANAVVNTSILFFKRDGLKNDKILSTKMYRKNKNFNLQYLVDNLQFIDVKDVKLIGRYPKISLNIEKQILGKVLSQTTKIRNLIKEEGKPIYYRTTGGRYFKVITNYSTGSTKEKPIFFANQIADVIGAILSSNLFFWFYQIISNNLDLKTYEIESFGIPLTKLNENIISEIKRLYSVYLQDIEQNANIRKTECYANIDFFREYKIGKSKHIIDQIDDLICPLYGLTQKETNFIKNYEIEFRLSDND</sequence>
<proteinExistence type="predicted"/>
<keyword evidence="3" id="KW-0808">Transferase</keyword>
<dbReference type="InterPro" id="IPR050953">
    <property type="entry name" value="N4_N6_ade-DNA_methylase"/>
</dbReference>
<dbReference type="Pfam" id="PF07669">
    <property type="entry name" value="Eco57I"/>
    <property type="match status" value="1"/>
</dbReference>
<reference evidence="7 8" key="1">
    <citation type="submission" date="2019-03" db="EMBL/GenBank/DDBJ databases">
        <title>Single cell metagenomics reveals metabolic interactions within the superorganism composed of flagellate Streblomastix strix and complex community of Bacteroidetes bacteria on its surface.</title>
        <authorList>
            <person name="Treitli S.C."/>
            <person name="Kolisko M."/>
            <person name="Husnik F."/>
            <person name="Keeling P."/>
            <person name="Hampl V."/>
        </authorList>
    </citation>
    <scope>NUCLEOTIDE SEQUENCE [LARGE SCALE GENOMIC DNA]</scope>
    <source>
        <strain evidence="7">St1</strain>
    </source>
</reference>